<sequence length="79" mass="9079">MQTEGAKEERVAVFLCTNCFFYTGARDDPRMSIEFDNLGSERVLLMYCKHCNGPNPHRALMASKSDYEKVVEDQLKSKK</sequence>
<gene>
    <name evidence="1" type="ordered locus">CENSYa_1591</name>
</gene>
<dbReference type="EMBL" id="DP000238">
    <property type="protein sequence ID" value="ABK78211.1"/>
    <property type="molecule type" value="Genomic_DNA"/>
</dbReference>
<keyword evidence="2" id="KW-1185">Reference proteome</keyword>
<accession>A0RXZ4</accession>
<evidence type="ECO:0000313" key="1">
    <source>
        <dbReference type="EMBL" id="ABK78211.1"/>
    </source>
</evidence>
<protein>
    <submittedName>
        <fullName evidence="1">Uncharacterized protein</fullName>
    </submittedName>
</protein>
<proteinExistence type="predicted"/>
<organism evidence="1 2">
    <name type="scientific">Cenarchaeum symbiosum (strain A)</name>
    <dbReference type="NCBI Taxonomy" id="414004"/>
    <lineage>
        <taxon>Archaea</taxon>
        <taxon>Nitrososphaerota</taxon>
        <taxon>Candidatus Cenarchaeales</taxon>
        <taxon>Candidatus Cenarchaeaceae</taxon>
        <taxon>Candidatus Cenarchaeum</taxon>
    </lineage>
</organism>
<dbReference type="HOGENOM" id="CLU_2802029_0_0_2"/>
<dbReference type="EnsemblBacteria" id="ABK78211">
    <property type="protein sequence ID" value="ABK78211"/>
    <property type="gene ID" value="CENSYa_1591"/>
</dbReference>
<dbReference type="KEGG" id="csy:CENSYa_1591"/>
<dbReference type="Proteomes" id="UP000000758">
    <property type="component" value="Chromosome"/>
</dbReference>
<reference evidence="1 2" key="1">
    <citation type="journal article" date="2006" name="Proc. Natl. Acad. Sci. U.S.A.">
        <title>Genomic analysis of the uncultivated marine crenarchaeote Cenarchaeum symbiosum.</title>
        <authorList>
            <person name="Hallam S.J."/>
            <person name="Konstantinidis K.T."/>
            <person name="Putnam N."/>
            <person name="Schleper C."/>
            <person name="Watanabe Y."/>
            <person name="Sugahara J."/>
            <person name="Preston C."/>
            <person name="de la Torre J."/>
            <person name="Richardson P.M."/>
            <person name="DeLong E.F."/>
        </authorList>
    </citation>
    <scope>NUCLEOTIDE SEQUENCE [LARGE SCALE GENOMIC DNA]</scope>
    <source>
        <strain evidence="2">A</strain>
    </source>
</reference>
<dbReference type="AlphaFoldDB" id="A0RXZ4"/>
<name>A0RXZ4_CENSY</name>
<evidence type="ECO:0000313" key="2">
    <source>
        <dbReference type="Proteomes" id="UP000000758"/>
    </source>
</evidence>
<dbReference type="STRING" id="414004.CENSYa_1591"/>